<dbReference type="EMBL" id="HBGF01045881">
    <property type="protein sequence ID" value="CAD9146872.1"/>
    <property type="molecule type" value="Transcribed_RNA"/>
</dbReference>
<name>A0A7S1QS36_NEODS</name>
<dbReference type="Pfam" id="PF05257">
    <property type="entry name" value="CHAP"/>
    <property type="match status" value="1"/>
</dbReference>
<dbReference type="PANTHER" id="PTHR30094:SF0">
    <property type="entry name" value="BIFUNCTIONAL GLUTATHIONYLSPERMIDINE SYNTHETASE_AMIDASE-RELATED"/>
    <property type="match status" value="1"/>
</dbReference>
<protein>
    <recommendedName>
        <fullName evidence="1">Peptidase C51 domain-containing protein</fullName>
    </recommendedName>
</protein>
<dbReference type="Gene3D" id="3.90.1720.10">
    <property type="entry name" value="endopeptidase domain like (from Nostoc punctiforme)"/>
    <property type="match status" value="1"/>
</dbReference>
<proteinExistence type="predicted"/>
<dbReference type="PANTHER" id="PTHR30094">
    <property type="entry name" value="BIFUNCTIONAL GLUTATHIONYLSPERMIDINE SYNTHETASE/AMIDASE-RELATED"/>
    <property type="match status" value="1"/>
</dbReference>
<accession>A0A7S1QS36</accession>
<gene>
    <name evidence="2" type="ORF">NDES1114_LOCUS30695</name>
</gene>
<evidence type="ECO:0000259" key="1">
    <source>
        <dbReference type="PROSITE" id="PS50911"/>
    </source>
</evidence>
<evidence type="ECO:0000313" key="2">
    <source>
        <dbReference type="EMBL" id="CAD9146872.1"/>
    </source>
</evidence>
<dbReference type="InterPro" id="IPR051705">
    <property type="entry name" value="Gsp_Synthetase/Amidase"/>
</dbReference>
<dbReference type="AlphaFoldDB" id="A0A7S1QS36"/>
<dbReference type="InterPro" id="IPR007921">
    <property type="entry name" value="CHAP_dom"/>
</dbReference>
<dbReference type="InterPro" id="IPR038765">
    <property type="entry name" value="Papain-like_cys_pep_sf"/>
</dbReference>
<dbReference type="SUPFAM" id="SSF54001">
    <property type="entry name" value="Cysteine proteinases"/>
    <property type="match status" value="1"/>
</dbReference>
<organism evidence="2">
    <name type="scientific">Neobodo designis</name>
    <name type="common">Flagellated protozoan</name>
    <name type="synonym">Bodo designis</name>
    <dbReference type="NCBI Taxonomy" id="312471"/>
    <lineage>
        <taxon>Eukaryota</taxon>
        <taxon>Discoba</taxon>
        <taxon>Euglenozoa</taxon>
        <taxon>Kinetoplastea</taxon>
        <taxon>Metakinetoplastina</taxon>
        <taxon>Neobodonida</taxon>
        <taxon>Neobodo</taxon>
    </lineage>
</organism>
<sequence length="210" mass="22538">MGGGGSKAAFGSAIGTSPQGVVAHSSHYRSMRLADVARMSSYRDGHYCGVKWQCVEYARRWLLQVHGVTFASVGMAYEIFDLPEFYRPGTSDGGAPTPVRVQRYRDGEAPTAQRSDGDSSAAPQVGDVLLWHPQGHFARTGHVAIVVAVGADSETDGLTIALGEQNVTDASWKGLPFSRQLRVTRRGAAFAIEDPLPGAKVLGWVRPVLQ</sequence>
<reference evidence="2" key="1">
    <citation type="submission" date="2021-01" db="EMBL/GenBank/DDBJ databases">
        <authorList>
            <person name="Corre E."/>
            <person name="Pelletier E."/>
            <person name="Niang G."/>
            <person name="Scheremetjew M."/>
            <person name="Finn R."/>
            <person name="Kale V."/>
            <person name="Holt S."/>
            <person name="Cochrane G."/>
            <person name="Meng A."/>
            <person name="Brown T."/>
            <person name="Cohen L."/>
        </authorList>
    </citation>
    <scope>NUCLEOTIDE SEQUENCE</scope>
    <source>
        <strain evidence="2">CCAP 1951/1</strain>
    </source>
</reference>
<feature type="domain" description="Peptidase C51" evidence="1">
    <location>
        <begin position="29"/>
        <end position="193"/>
    </location>
</feature>
<dbReference type="GO" id="GO:0016874">
    <property type="term" value="F:ligase activity"/>
    <property type="evidence" value="ECO:0007669"/>
    <property type="project" value="TreeGrafter"/>
</dbReference>
<dbReference type="PROSITE" id="PS50911">
    <property type="entry name" value="CHAP"/>
    <property type="match status" value="1"/>
</dbReference>